<dbReference type="GO" id="GO:0045503">
    <property type="term" value="F:dynein light chain binding"/>
    <property type="evidence" value="ECO:0007669"/>
    <property type="project" value="InterPro"/>
</dbReference>
<feature type="compositionally biased region" description="Basic and acidic residues" evidence="1">
    <location>
        <begin position="72"/>
        <end position="117"/>
    </location>
</feature>
<dbReference type="InterPro" id="IPR001680">
    <property type="entry name" value="WD40_rpt"/>
</dbReference>
<dbReference type="SMART" id="SM00320">
    <property type="entry name" value="WD40"/>
    <property type="match status" value="2"/>
</dbReference>
<protein>
    <submittedName>
        <fullName evidence="2">WD domain, G-beta repeat, putative</fullName>
    </submittedName>
</protein>
<feature type="compositionally biased region" description="Acidic residues" evidence="1">
    <location>
        <begin position="7"/>
        <end position="17"/>
    </location>
</feature>
<dbReference type="GO" id="GO:0005929">
    <property type="term" value="C:cilium"/>
    <property type="evidence" value="ECO:0007669"/>
    <property type="project" value="GOC"/>
</dbReference>
<evidence type="ECO:0000256" key="1">
    <source>
        <dbReference type="SAM" id="MobiDB-lite"/>
    </source>
</evidence>
<dbReference type="AlphaFoldDB" id="A0A1G4ICW7"/>
<feature type="compositionally biased region" description="Low complexity" evidence="1">
    <location>
        <begin position="58"/>
        <end position="71"/>
    </location>
</feature>
<dbReference type="GO" id="GO:0042073">
    <property type="term" value="P:intraciliary transport"/>
    <property type="evidence" value="ECO:0007669"/>
    <property type="project" value="InterPro"/>
</dbReference>
<keyword evidence="3" id="KW-1185">Reference proteome</keyword>
<evidence type="ECO:0000313" key="2">
    <source>
        <dbReference type="EMBL" id="SCU69882.1"/>
    </source>
</evidence>
<dbReference type="PANTHER" id="PTHR16022">
    <property type="entry name" value="WD REPEAT DOMAIN 60"/>
    <property type="match status" value="1"/>
</dbReference>
<dbReference type="Gene3D" id="2.130.10.10">
    <property type="entry name" value="YVTN repeat-like/Quinoprotein amine dehydrogenase"/>
    <property type="match status" value="2"/>
</dbReference>
<dbReference type="Proteomes" id="UP000195570">
    <property type="component" value="Unassembled WGS sequence"/>
</dbReference>
<name>A0A1G4ICW7_TRYEQ</name>
<dbReference type="PANTHER" id="PTHR16022:SF0">
    <property type="entry name" value="CYTOPLASMIC DYNEIN 2 INTERMEDIATE CHAIN 1"/>
    <property type="match status" value="1"/>
</dbReference>
<dbReference type="FunFam" id="2.130.10.10:FF:002564">
    <property type="entry name" value="Uncharacterized protein"/>
    <property type="match status" value="1"/>
</dbReference>
<evidence type="ECO:0000313" key="3">
    <source>
        <dbReference type="Proteomes" id="UP000195570"/>
    </source>
</evidence>
<dbReference type="EMBL" id="CZPT02001323">
    <property type="protein sequence ID" value="SCU69882.1"/>
    <property type="molecule type" value="Genomic_DNA"/>
</dbReference>
<reference evidence="2" key="1">
    <citation type="submission" date="2016-09" db="EMBL/GenBank/DDBJ databases">
        <authorList>
            <person name="Hebert L."/>
            <person name="Moumen B."/>
        </authorList>
    </citation>
    <scope>NUCLEOTIDE SEQUENCE [LARGE SCALE GENOMIC DNA]</scope>
    <source>
        <strain evidence="2">OVI</strain>
    </source>
</reference>
<dbReference type="SUPFAM" id="SSF50978">
    <property type="entry name" value="WD40 repeat-like"/>
    <property type="match status" value="1"/>
</dbReference>
<dbReference type="GO" id="GO:0005868">
    <property type="term" value="C:cytoplasmic dynein complex"/>
    <property type="evidence" value="ECO:0007669"/>
    <property type="project" value="InterPro"/>
</dbReference>
<sequence length="705" mass="77903">MEKEKEETIDEDGDDLQDILSNKKGAKQASPRNEQGVSPESRRGRTTALVAGQKTEELAAAMAAENHAIRQAAHEAKEAAQQNERRRAEEEREREALERRELRRKEREEKRNKRGNDSKATTGPLGTSAFAAEDLQRQGYVTQFDKDLQRATALRRLVDMDDVAAALVDAPPQSQYDMYIRSFGESGRKQVGVQNPAEEDRTDVGVQAERVRVKSRGVEVPRDLGLCPELHTNNVAQFTTGKGGTDGGTVTENTQQQQFADGALLAGFLNRVFPIIRAAMDENEGVGSDATKAKSETQFSSSCVSFCFSAARNRPVLKVLFNPCNPTYIVALHGSCVEEGPSKEMDRYMSVILLWSIYDNTAPEKVLVSPSVITCISASPRKPYLIYGGSEDGSVFLWDTREPERNHTTAGRYEGHRFRLPSFSTSWQAGNHLAPLVSVTVAGYNTATGIRKDEAEQLVSLDAFGETHFWVVNEKDQAKGAIIDNENGLNMFSTVRLLLAASKGSDRANSASLSQEAFAIDFVPSDPSHYVVACAEGVRHISRFGSVAAPSVYGPSSRFFNQPIVVPSCVQYNPVDNRILMVGYDDGSVRVYLHTEGSPQISIPLSTHRVTEIRCSLMDKWLYWVLDAGGMFYLLDLAKGERELPVFSQSLSQTNAGICTCFDTPPEAKAESRMVVFGFEKGEVQLHTLNDLTHSLNPDRNELWL</sequence>
<dbReference type="RefSeq" id="XP_067080774.1">
    <property type="nucleotide sequence ID" value="XM_067224673.1"/>
</dbReference>
<organism evidence="2 3">
    <name type="scientific">Trypanosoma equiperdum</name>
    <dbReference type="NCBI Taxonomy" id="5694"/>
    <lineage>
        <taxon>Eukaryota</taxon>
        <taxon>Discoba</taxon>
        <taxon>Euglenozoa</taxon>
        <taxon>Kinetoplastea</taxon>
        <taxon>Metakinetoplastina</taxon>
        <taxon>Trypanosomatida</taxon>
        <taxon>Trypanosomatidae</taxon>
        <taxon>Trypanosoma</taxon>
    </lineage>
</organism>
<dbReference type="InterPro" id="IPR015943">
    <property type="entry name" value="WD40/YVTN_repeat-like_dom_sf"/>
</dbReference>
<dbReference type="VEuPathDB" id="TriTrypDB:TEOVI_000145100"/>
<dbReference type="GO" id="GO:0045504">
    <property type="term" value="F:dynein heavy chain binding"/>
    <property type="evidence" value="ECO:0007669"/>
    <property type="project" value="InterPro"/>
</dbReference>
<feature type="region of interest" description="Disordered" evidence="1">
    <location>
        <begin position="1"/>
        <end position="127"/>
    </location>
</feature>
<dbReference type="InterPro" id="IPR036322">
    <property type="entry name" value="WD40_repeat_dom_sf"/>
</dbReference>
<proteinExistence type="predicted"/>
<comment type="caution">
    <text evidence="2">The sequence shown here is derived from an EMBL/GenBank/DDBJ whole genome shotgun (WGS) entry which is preliminary data.</text>
</comment>
<gene>
    <name evidence="2" type="ORF">TEOVI_000145100</name>
</gene>
<dbReference type="Pfam" id="PF00400">
    <property type="entry name" value="WD40"/>
    <property type="match status" value="1"/>
</dbReference>
<dbReference type="GeneID" id="92375391"/>
<accession>A0A1G4ICW7</accession>
<dbReference type="InterPro" id="IPR042505">
    <property type="entry name" value="DYNC2I1"/>
</dbReference>